<dbReference type="PANTHER" id="PTHR12537">
    <property type="entry name" value="RNA BINDING PROTEIN PUMILIO-RELATED"/>
    <property type="match status" value="1"/>
</dbReference>
<comment type="caution">
    <text evidence="6">The sequence shown here is derived from an EMBL/GenBank/DDBJ whole genome shotgun (WGS) entry which is preliminary data.</text>
</comment>
<dbReference type="GO" id="GO:0006417">
    <property type="term" value="P:regulation of translation"/>
    <property type="evidence" value="ECO:0007669"/>
    <property type="project" value="UniProtKB-KW"/>
</dbReference>
<feature type="repeat" description="Pumilio" evidence="4">
    <location>
        <begin position="507"/>
        <end position="543"/>
    </location>
</feature>
<dbReference type="SUPFAM" id="SSF48371">
    <property type="entry name" value="ARM repeat"/>
    <property type="match status" value="1"/>
</dbReference>
<feature type="repeat" description="Pumilio" evidence="4">
    <location>
        <begin position="544"/>
        <end position="579"/>
    </location>
</feature>
<dbReference type="AlphaFoldDB" id="A0AAP0I968"/>
<feature type="repeat" description="Pumilio" evidence="4">
    <location>
        <begin position="616"/>
        <end position="651"/>
    </location>
</feature>
<evidence type="ECO:0000313" key="7">
    <source>
        <dbReference type="Proteomes" id="UP001419268"/>
    </source>
</evidence>
<comment type="function">
    <text evidence="3">Sequence-specific RNA-binding protein that regulates translation and mRNA stability by binding the 3'-UTR of target mRNAs.</text>
</comment>
<dbReference type="PANTHER" id="PTHR12537:SF13">
    <property type="entry name" value="PUMILIO HOMOLOGY DOMAIN FAMILY MEMBER 4"/>
    <property type="match status" value="1"/>
</dbReference>
<evidence type="ECO:0000256" key="4">
    <source>
        <dbReference type="PROSITE-ProRule" id="PRU00317"/>
    </source>
</evidence>
<evidence type="ECO:0000256" key="1">
    <source>
        <dbReference type="ARBA" id="ARBA00022737"/>
    </source>
</evidence>
<feature type="repeat" description="Pumilio" evidence="4">
    <location>
        <begin position="652"/>
        <end position="687"/>
    </location>
</feature>
<dbReference type="PROSITE" id="PS50303">
    <property type="entry name" value="PUM_HD"/>
    <property type="match status" value="1"/>
</dbReference>
<feature type="domain" description="PUM-HD" evidence="5">
    <location>
        <begin position="406"/>
        <end position="751"/>
    </location>
</feature>
<name>A0AAP0I968_9MAGN</name>
<proteinExistence type="predicted"/>
<feature type="repeat" description="Pumilio" evidence="4">
    <location>
        <begin position="580"/>
        <end position="615"/>
    </location>
</feature>
<dbReference type="GO" id="GO:0005737">
    <property type="term" value="C:cytoplasm"/>
    <property type="evidence" value="ECO:0007669"/>
    <property type="project" value="TreeGrafter"/>
</dbReference>
<organism evidence="6 7">
    <name type="scientific">Stephania cephalantha</name>
    <dbReference type="NCBI Taxonomy" id="152367"/>
    <lineage>
        <taxon>Eukaryota</taxon>
        <taxon>Viridiplantae</taxon>
        <taxon>Streptophyta</taxon>
        <taxon>Embryophyta</taxon>
        <taxon>Tracheophyta</taxon>
        <taxon>Spermatophyta</taxon>
        <taxon>Magnoliopsida</taxon>
        <taxon>Ranunculales</taxon>
        <taxon>Menispermaceae</taxon>
        <taxon>Menispermoideae</taxon>
        <taxon>Cissampelideae</taxon>
        <taxon>Stephania</taxon>
    </lineage>
</organism>
<evidence type="ECO:0000313" key="6">
    <source>
        <dbReference type="EMBL" id="KAK9111051.1"/>
    </source>
</evidence>
<dbReference type="EMBL" id="JBBNAG010000008">
    <property type="protein sequence ID" value="KAK9111051.1"/>
    <property type="molecule type" value="Genomic_DNA"/>
</dbReference>
<sequence>MKDVKELLGEIQHGSSVNLQHHRRLLNHHHHHHHQQQQQQHRYVCVNNADRVEGSNGGSDMHENEQFSYYKSICVSPVSGYSLKSEGSVSSSHSGGICLPDEGSPTSPLISSYYVGGFPIESQLPNCSVRSNVSGNMRDELGLCRTMYGLRISDERLDAAANHRQTPVFSHGVQVIDCLGKSNGVGNNGAVEDCVKSNSDYGNGNGNGRSQGFTPTASSFSLDDVKRSALLRLQQESQVANLSGSHMYGPGQYHLLGSNRHQHMGKIDGTMQQTDFLHTSEEALSKLKFQIDGNLVRESPLFNSTRLPVRNAYNCPEQIGNGSIGGSVSPCLPQQYSFVSANETAEANPNAWIQQPVSSIRNVHGLEAFNCEDSLIIQEKGLSYILKKRNNGSKQHICDETGQGNDLNSYGGQIQKGCCPFLLPLKYNSLSEVQGYIYLIAKDQHGCRFLQRKFDEGNPEDMRIIFDGIINHVVELMMNPFGNYLIQKVLDVCTEEQRMSILLMVASPVGQLVEISLNSYGTRAVQRLIDTVKTRQQISLVVSALEPGFLKLIKDLNGNHVIQRCLQCLSNEDNKFIFNAAARYCVDIATHRHGCCVLQRCIGHSTGEQRKNLVTEISANGLLLAQNAYGNYVVQYILELKIPFVTEKLTSQFRGNYVHLSVQKFSSNVIQKCLKVFDQENQSEIIHELLSAPRFELILQDPFANYVIQTALTVSKGPLHAALVEAIRPLAANLRTSPYCKKIFSRTLLRK</sequence>
<dbReference type="PROSITE" id="PS50302">
    <property type="entry name" value="PUM"/>
    <property type="match status" value="7"/>
</dbReference>
<dbReference type="GO" id="GO:0003729">
    <property type="term" value="F:mRNA binding"/>
    <property type="evidence" value="ECO:0007669"/>
    <property type="project" value="TreeGrafter"/>
</dbReference>
<dbReference type="Proteomes" id="UP001419268">
    <property type="component" value="Unassembled WGS sequence"/>
</dbReference>
<feature type="repeat" description="Pumilio" evidence="4">
    <location>
        <begin position="432"/>
        <end position="467"/>
    </location>
</feature>
<dbReference type="SMART" id="SM00025">
    <property type="entry name" value="Pumilio"/>
    <property type="match status" value="8"/>
</dbReference>
<keyword evidence="1" id="KW-0677">Repeat</keyword>
<keyword evidence="2" id="KW-0810">Translation regulation</keyword>
<accession>A0AAP0I968</accession>
<protein>
    <recommendedName>
        <fullName evidence="5">PUM-HD domain-containing protein</fullName>
    </recommendedName>
</protein>
<feature type="repeat" description="Pumilio" evidence="4">
    <location>
        <begin position="468"/>
        <end position="504"/>
    </location>
</feature>
<dbReference type="Gene3D" id="1.25.10.10">
    <property type="entry name" value="Leucine-rich Repeat Variant"/>
    <property type="match status" value="1"/>
</dbReference>
<evidence type="ECO:0000256" key="3">
    <source>
        <dbReference type="ARBA" id="ARBA00058490"/>
    </source>
</evidence>
<dbReference type="FunFam" id="1.25.10.10:FF:000237">
    <property type="entry name" value="Pumilio homolog 9"/>
    <property type="match status" value="1"/>
</dbReference>
<dbReference type="InterPro" id="IPR011989">
    <property type="entry name" value="ARM-like"/>
</dbReference>
<evidence type="ECO:0000256" key="2">
    <source>
        <dbReference type="ARBA" id="ARBA00022845"/>
    </source>
</evidence>
<dbReference type="InterPro" id="IPR033133">
    <property type="entry name" value="PUM-HD"/>
</dbReference>
<dbReference type="InterPro" id="IPR016024">
    <property type="entry name" value="ARM-type_fold"/>
</dbReference>
<dbReference type="Pfam" id="PF00806">
    <property type="entry name" value="PUF"/>
    <property type="match status" value="8"/>
</dbReference>
<dbReference type="InterPro" id="IPR001313">
    <property type="entry name" value="Pumilio_RNA-bd_rpt"/>
</dbReference>
<dbReference type="CDD" id="cd07920">
    <property type="entry name" value="Pumilio"/>
    <property type="match status" value="1"/>
</dbReference>
<gene>
    <name evidence="6" type="ORF">Scep_018570</name>
</gene>
<keyword evidence="7" id="KW-1185">Reference proteome</keyword>
<dbReference type="InterPro" id="IPR033712">
    <property type="entry name" value="Pumilio_RNA-bd"/>
</dbReference>
<evidence type="ECO:0000259" key="5">
    <source>
        <dbReference type="PROSITE" id="PS50303"/>
    </source>
</evidence>
<reference evidence="6 7" key="1">
    <citation type="submission" date="2024-01" db="EMBL/GenBank/DDBJ databases">
        <title>Genome assemblies of Stephania.</title>
        <authorList>
            <person name="Yang L."/>
        </authorList>
    </citation>
    <scope>NUCLEOTIDE SEQUENCE [LARGE SCALE GENOMIC DNA]</scope>
    <source>
        <strain evidence="6">JXDWG</strain>
        <tissue evidence="6">Leaf</tissue>
    </source>
</reference>